<dbReference type="InterPro" id="IPR013700">
    <property type="entry name" value="AflR"/>
</dbReference>
<dbReference type="AlphaFoldDB" id="A0A2V1CYG5"/>
<dbReference type="InterPro" id="IPR036864">
    <property type="entry name" value="Zn2-C6_fun-type_DNA-bd_sf"/>
</dbReference>
<evidence type="ECO:0000256" key="5">
    <source>
        <dbReference type="ARBA" id="ARBA00023163"/>
    </source>
</evidence>
<evidence type="ECO:0000313" key="10">
    <source>
        <dbReference type="Proteomes" id="UP000244855"/>
    </source>
</evidence>
<feature type="compositionally biased region" description="Polar residues" evidence="7">
    <location>
        <begin position="122"/>
        <end position="132"/>
    </location>
</feature>
<protein>
    <recommendedName>
        <fullName evidence="8">Zn(2)-C6 fungal-type domain-containing protein</fullName>
    </recommendedName>
</protein>
<dbReference type="Proteomes" id="UP000244855">
    <property type="component" value="Unassembled WGS sequence"/>
</dbReference>
<dbReference type="GO" id="GO:0008270">
    <property type="term" value="F:zinc ion binding"/>
    <property type="evidence" value="ECO:0007669"/>
    <property type="project" value="InterPro"/>
</dbReference>
<dbReference type="PANTHER" id="PTHR47660:SF3">
    <property type="entry name" value="FINGER DOMAIN PROTEIN, PUTATIVE (AFU_ORTHOLOGUE AFUA_4G03310)-RELATED"/>
    <property type="match status" value="1"/>
</dbReference>
<evidence type="ECO:0000256" key="1">
    <source>
        <dbReference type="ARBA" id="ARBA00022723"/>
    </source>
</evidence>
<name>A0A2V1CYG5_9PLEO</name>
<dbReference type="GO" id="GO:0045122">
    <property type="term" value="P:aflatoxin biosynthetic process"/>
    <property type="evidence" value="ECO:0007669"/>
    <property type="project" value="InterPro"/>
</dbReference>
<evidence type="ECO:0000259" key="8">
    <source>
        <dbReference type="PROSITE" id="PS50048"/>
    </source>
</evidence>
<dbReference type="CDD" id="cd00067">
    <property type="entry name" value="GAL4"/>
    <property type="match status" value="1"/>
</dbReference>
<dbReference type="Pfam" id="PF00172">
    <property type="entry name" value="Zn_clus"/>
    <property type="match status" value="1"/>
</dbReference>
<evidence type="ECO:0000256" key="6">
    <source>
        <dbReference type="ARBA" id="ARBA00023242"/>
    </source>
</evidence>
<dbReference type="GO" id="GO:0003677">
    <property type="term" value="F:DNA binding"/>
    <property type="evidence" value="ECO:0007669"/>
    <property type="project" value="UniProtKB-KW"/>
</dbReference>
<gene>
    <name evidence="9" type="ORF">DM02DRAFT_415594</name>
</gene>
<feature type="region of interest" description="Disordered" evidence="7">
    <location>
        <begin position="112"/>
        <end position="139"/>
    </location>
</feature>
<keyword evidence="10" id="KW-1185">Reference proteome</keyword>
<keyword evidence="5" id="KW-0804">Transcription</keyword>
<proteinExistence type="predicted"/>
<evidence type="ECO:0000313" key="9">
    <source>
        <dbReference type="EMBL" id="PVH90701.1"/>
    </source>
</evidence>
<reference evidence="9 10" key="1">
    <citation type="journal article" date="2018" name="Sci. Rep.">
        <title>Comparative genomics provides insights into the lifestyle and reveals functional heterogeneity of dark septate endophytic fungi.</title>
        <authorList>
            <person name="Knapp D.G."/>
            <person name="Nemeth J.B."/>
            <person name="Barry K."/>
            <person name="Hainaut M."/>
            <person name="Henrissat B."/>
            <person name="Johnson J."/>
            <person name="Kuo A."/>
            <person name="Lim J.H.P."/>
            <person name="Lipzen A."/>
            <person name="Nolan M."/>
            <person name="Ohm R.A."/>
            <person name="Tamas L."/>
            <person name="Grigoriev I.V."/>
            <person name="Spatafora J.W."/>
            <person name="Nagy L.G."/>
            <person name="Kovacs G.M."/>
        </authorList>
    </citation>
    <scope>NUCLEOTIDE SEQUENCE [LARGE SCALE GENOMIC DNA]</scope>
    <source>
        <strain evidence="9 10">DSE2036</strain>
    </source>
</reference>
<keyword evidence="6" id="KW-0539">Nucleus</keyword>
<organism evidence="9 10">
    <name type="scientific">Periconia macrospinosa</name>
    <dbReference type="NCBI Taxonomy" id="97972"/>
    <lineage>
        <taxon>Eukaryota</taxon>
        <taxon>Fungi</taxon>
        <taxon>Dikarya</taxon>
        <taxon>Ascomycota</taxon>
        <taxon>Pezizomycotina</taxon>
        <taxon>Dothideomycetes</taxon>
        <taxon>Pleosporomycetidae</taxon>
        <taxon>Pleosporales</taxon>
        <taxon>Massarineae</taxon>
        <taxon>Periconiaceae</taxon>
        <taxon>Periconia</taxon>
    </lineage>
</organism>
<dbReference type="InterPro" id="IPR001138">
    <property type="entry name" value="Zn2Cys6_DnaBD"/>
</dbReference>
<evidence type="ECO:0000256" key="7">
    <source>
        <dbReference type="SAM" id="MobiDB-lite"/>
    </source>
</evidence>
<accession>A0A2V1CYG5</accession>
<evidence type="ECO:0000256" key="4">
    <source>
        <dbReference type="ARBA" id="ARBA00023125"/>
    </source>
</evidence>
<dbReference type="SUPFAM" id="SSF57701">
    <property type="entry name" value="Zn2/Cys6 DNA-binding domain"/>
    <property type="match status" value="1"/>
</dbReference>
<dbReference type="STRING" id="97972.A0A2V1CYG5"/>
<evidence type="ECO:0000256" key="2">
    <source>
        <dbReference type="ARBA" id="ARBA00022833"/>
    </source>
</evidence>
<sequence length="434" mass="47455">MVEDLQRSPVPQLQQQQRSFRESCQNCADSKVRCSKDKPTCARCARRGTPCVYQQSRRAGRKVTSTGHAKQARRAAADALNEPSPPDTWAVNIDSNSSLLSPLGSETLSIVAPDQGGPIDSQAPSETLSTLDPASDHSDPTGWWSNELFKALCTESGPLMFRDDPDFVTNVSQDLLALTDDSLTLGDAGSAAILDDTTLASLNLPTPTLDAAGDTPIAGYQSGETISSSLACSDCCPAVISRLLLELFSSCGRTCERNQTQSAEPHSESLGDIIARNKRISEAMDSMVECACSQDIHVLFLLGLCTSKVMSYYMVATQRGHLKSGQRAGDSCNPNQHQQTQLEVEDGDTEAKIMSARMVLGELHRIQRLLARLSDRLKRKERQGDLTNGSTDLDFARNELETPFTRLMLEQLDHSLRAHLRYVFTCMSRVAQRA</sequence>
<dbReference type="PROSITE" id="PS50048">
    <property type="entry name" value="ZN2_CY6_FUNGAL_2"/>
    <property type="match status" value="1"/>
</dbReference>
<dbReference type="GO" id="GO:0005634">
    <property type="term" value="C:nucleus"/>
    <property type="evidence" value="ECO:0007669"/>
    <property type="project" value="InterPro"/>
</dbReference>
<evidence type="ECO:0000256" key="3">
    <source>
        <dbReference type="ARBA" id="ARBA00023015"/>
    </source>
</evidence>
<dbReference type="Pfam" id="PF08493">
    <property type="entry name" value="AflR"/>
    <property type="match status" value="1"/>
</dbReference>
<dbReference type="OrthoDB" id="2328572at2759"/>
<dbReference type="PRINTS" id="PR00755">
    <property type="entry name" value="AFLATOXINBRP"/>
</dbReference>
<dbReference type="PROSITE" id="PS00463">
    <property type="entry name" value="ZN2_CY6_FUNGAL_1"/>
    <property type="match status" value="1"/>
</dbReference>
<feature type="domain" description="Zn(2)-C6 fungal-type" evidence="8">
    <location>
        <begin position="23"/>
        <end position="53"/>
    </location>
</feature>
<keyword evidence="4" id="KW-0238">DNA-binding</keyword>
<dbReference type="PANTHER" id="PTHR47660">
    <property type="entry name" value="TRANSCRIPTION FACTOR WITH C2H2 AND ZN(2)-CYS(6) DNA BINDING DOMAIN (EUROFUNG)-RELATED-RELATED"/>
    <property type="match status" value="1"/>
</dbReference>
<dbReference type="EMBL" id="KZ806146">
    <property type="protein sequence ID" value="PVH90701.1"/>
    <property type="molecule type" value="Genomic_DNA"/>
</dbReference>
<dbReference type="Gene3D" id="4.10.240.10">
    <property type="entry name" value="Zn(2)-C6 fungal-type DNA-binding domain"/>
    <property type="match status" value="1"/>
</dbReference>
<keyword evidence="2" id="KW-0862">Zinc</keyword>
<keyword evidence="1" id="KW-0479">Metal-binding</keyword>
<dbReference type="GO" id="GO:0000981">
    <property type="term" value="F:DNA-binding transcription factor activity, RNA polymerase II-specific"/>
    <property type="evidence" value="ECO:0007669"/>
    <property type="project" value="InterPro"/>
</dbReference>
<keyword evidence="3" id="KW-0805">Transcription regulation</keyword>
<dbReference type="SMART" id="SM00066">
    <property type="entry name" value="GAL4"/>
    <property type="match status" value="1"/>
</dbReference>